<keyword evidence="7 10" id="KW-0479">Metal-binding</keyword>
<evidence type="ECO:0000256" key="2">
    <source>
        <dbReference type="ARBA" id="ARBA00010138"/>
    </source>
</evidence>
<gene>
    <name evidence="7" type="primary">purF</name>
    <name evidence="12" type="ORF">AUJ66_04780</name>
</gene>
<dbReference type="CDD" id="cd06223">
    <property type="entry name" value="PRTases_typeI"/>
    <property type="match status" value="1"/>
</dbReference>
<proteinExistence type="inferred from homology"/>
<dbReference type="Gene3D" id="3.40.50.2020">
    <property type="match status" value="1"/>
</dbReference>
<dbReference type="EMBL" id="MNUO01000070">
    <property type="protein sequence ID" value="OIN96964.1"/>
    <property type="molecule type" value="Genomic_DNA"/>
</dbReference>
<evidence type="ECO:0000256" key="10">
    <source>
        <dbReference type="PIRSR" id="PIRSR000485-3"/>
    </source>
</evidence>
<dbReference type="InterPro" id="IPR035584">
    <property type="entry name" value="PurF_N"/>
</dbReference>
<dbReference type="HAMAP" id="MF_01931">
    <property type="entry name" value="PurF"/>
    <property type="match status" value="1"/>
</dbReference>
<keyword evidence="3 7" id="KW-0328">Glycosyltransferase</keyword>
<dbReference type="AlphaFoldDB" id="A0A1J4SE81"/>
<dbReference type="GO" id="GO:0009113">
    <property type="term" value="P:purine nucleobase biosynthetic process"/>
    <property type="evidence" value="ECO:0007669"/>
    <property type="project" value="UniProtKB-UniRule"/>
</dbReference>
<dbReference type="GO" id="GO:0006189">
    <property type="term" value="P:'de novo' IMP biosynthetic process"/>
    <property type="evidence" value="ECO:0007669"/>
    <property type="project" value="UniProtKB-UniRule"/>
</dbReference>
<evidence type="ECO:0000313" key="13">
    <source>
        <dbReference type="Proteomes" id="UP000182278"/>
    </source>
</evidence>
<dbReference type="InterPro" id="IPR029055">
    <property type="entry name" value="Ntn_hydrolases_N"/>
</dbReference>
<comment type="pathway">
    <text evidence="1 7 8">Purine metabolism; IMP biosynthesis via de novo pathway; N(1)-(5-phospho-D-ribosyl)glycinamide from 5-phospho-alpha-D-ribose 1-diphosphate: step 1/2.</text>
</comment>
<dbReference type="Proteomes" id="UP000182278">
    <property type="component" value="Unassembled WGS sequence"/>
</dbReference>
<evidence type="ECO:0000256" key="4">
    <source>
        <dbReference type="ARBA" id="ARBA00022679"/>
    </source>
</evidence>
<comment type="function">
    <text evidence="7">Catalyzes the formation of phosphoribosylamine from phosphoribosylpyrophosphate (PRPP) and glutamine.</text>
</comment>
<comment type="similarity">
    <text evidence="2 7 8">In the C-terminal section; belongs to the purine/pyrimidine phosphoribosyltransferase family.</text>
</comment>
<comment type="caution">
    <text evidence="7">Lacks conserved residue(s) required for the propagation of feature annotation.</text>
</comment>
<dbReference type="Pfam" id="PF13537">
    <property type="entry name" value="GATase_7"/>
    <property type="match status" value="1"/>
</dbReference>
<accession>A0A1J4SE81</accession>
<feature type="binding site" evidence="7 10">
    <location>
        <position position="439"/>
    </location>
    <ligand>
        <name>[4Fe-4S] cluster</name>
        <dbReference type="ChEBI" id="CHEBI:49883"/>
    </ligand>
</feature>
<dbReference type="InterPro" id="IPR000836">
    <property type="entry name" value="PRTase_dom"/>
</dbReference>
<dbReference type="NCBIfam" id="TIGR01134">
    <property type="entry name" value="purF"/>
    <property type="match status" value="1"/>
</dbReference>
<feature type="binding site" evidence="7 10">
    <location>
        <position position="239"/>
    </location>
    <ligand>
        <name>[4Fe-4S] cluster</name>
        <dbReference type="ChEBI" id="CHEBI:49883"/>
    </ligand>
</feature>
<name>A0A1J4SE81_9BACT</name>
<keyword evidence="7" id="KW-0004">4Fe-4S</keyword>
<dbReference type="PROSITE" id="PS51278">
    <property type="entry name" value="GATASE_TYPE_2"/>
    <property type="match status" value="1"/>
</dbReference>
<dbReference type="GO" id="GO:0004044">
    <property type="term" value="F:amidophosphoribosyltransferase activity"/>
    <property type="evidence" value="ECO:0007669"/>
    <property type="project" value="UniProtKB-UniRule"/>
</dbReference>
<evidence type="ECO:0000256" key="6">
    <source>
        <dbReference type="ARBA" id="ARBA00022962"/>
    </source>
</evidence>
<feature type="domain" description="Glutamine amidotransferase type-2" evidence="11">
    <location>
        <begin position="6"/>
        <end position="223"/>
    </location>
</feature>
<dbReference type="InterPro" id="IPR029057">
    <property type="entry name" value="PRTase-like"/>
</dbReference>
<reference evidence="12 13" key="1">
    <citation type="journal article" date="2016" name="Environ. Microbiol.">
        <title>Genomic resolution of a cold subsurface aquifer community provides metabolic insights for novel microbes adapted to high CO concentrations.</title>
        <authorList>
            <person name="Probst A.J."/>
            <person name="Castelle C.J."/>
            <person name="Singh A."/>
            <person name="Brown C.T."/>
            <person name="Anantharaman K."/>
            <person name="Sharon I."/>
            <person name="Hug L.A."/>
            <person name="Burstein D."/>
            <person name="Emerson J.B."/>
            <person name="Thomas B.C."/>
            <person name="Banfield J.F."/>
        </authorList>
    </citation>
    <scope>NUCLEOTIDE SEQUENCE [LARGE SCALE GENOMIC DNA]</scope>
    <source>
        <strain evidence="12">CG1_02_38_46</strain>
    </source>
</reference>
<keyword evidence="7 10" id="KW-0408">Iron</keyword>
<evidence type="ECO:0000256" key="3">
    <source>
        <dbReference type="ARBA" id="ARBA00022676"/>
    </source>
</evidence>
<dbReference type="STRING" id="1817893.AUJ66_04780"/>
<evidence type="ECO:0000256" key="9">
    <source>
        <dbReference type="PIRSR" id="PIRSR000485-1"/>
    </source>
</evidence>
<dbReference type="PIRSF" id="PIRSF000485">
    <property type="entry name" value="Amd_phspho_trans"/>
    <property type="match status" value="1"/>
</dbReference>
<dbReference type="EC" id="2.4.2.14" evidence="7"/>
<comment type="caution">
    <text evidence="12">The sequence shown here is derived from an EMBL/GenBank/DDBJ whole genome shotgun (WGS) entry which is preliminary data.</text>
</comment>
<feature type="binding site" evidence="7 10">
    <location>
        <position position="436"/>
    </location>
    <ligand>
        <name>[4Fe-4S] cluster</name>
        <dbReference type="ChEBI" id="CHEBI:49883"/>
    </ligand>
</feature>
<evidence type="ECO:0000256" key="8">
    <source>
        <dbReference type="PIRNR" id="PIRNR000485"/>
    </source>
</evidence>
<feature type="active site" description="Nucleophile" evidence="7 9">
    <location>
        <position position="6"/>
    </location>
</feature>
<evidence type="ECO:0000313" key="12">
    <source>
        <dbReference type="EMBL" id="OIN96964.1"/>
    </source>
</evidence>
<organism evidence="12 13">
    <name type="scientific">Candidatus Desantisbacteria bacterium CG1_02_38_46</name>
    <dbReference type="NCBI Taxonomy" id="1817893"/>
    <lineage>
        <taxon>Bacteria</taxon>
        <taxon>Candidatus Desantisiibacteriota</taxon>
    </lineage>
</organism>
<keyword evidence="5 7" id="KW-0658">Purine biosynthesis</keyword>
<sequence>MIKHSCGIFGVFGHKDAAGLTYLGLYALQHRGQESAGIVVSDGKNIRHWRGMGLVSEVFTSGTLNTLAGKFAIGHVRYSTTGSSTIKNTQPFIVEYFGNSLAVAHNGNIVNAIQLHRKLESSGSIFQSTMDSELLVHLIAKSKGDFKEKVANSLTKLKGAFSILVLAENQFVAARDPGGFRPLCLGKIDGAYVVASETCALDLIHADYLREIEPGEIVFFDENGLHSIKPFTNNKHSFCIFEYIYFARPDSNIFGGNVSIARENLGKRLAKEHPAKADIVIPVPDSGTYAALGFARESGIPFEMGLVRNHYVGRTFIQPSQEIRDLGVKIKLNPVSEVLKGKSVVVIEDSIVRGTTSCIRIKALREAGAKKVHMRVSCPPLRYPCFYGIDFPTSEELIASSLGVKEIGERIGVDSLGYLSIGGMLDSMPIPGGKFCTACFTGRYSVSVKEKISKYKFEKGGKLR</sequence>
<dbReference type="InterPro" id="IPR017932">
    <property type="entry name" value="GATase_2_dom"/>
</dbReference>
<evidence type="ECO:0000259" key="11">
    <source>
        <dbReference type="PROSITE" id="PS51278"/>
    </source>
</evidence>
<comment type="catalytic activity">
    <reaction evidence="7 8">
        <text>5-phospho-beta-D-ribosylamine + L-glutamate + diphosphate = 5-phospho-alpha-D-ribose 1-diphosphate + L-glutamine + H2O</text>
        <dbReference type="Rhea" id="RHEA:14905"/>
        <dbReference type="ChEBI" id="CHEBI:15377"/>
        <dbReference type="ChEBI" id="CHEBI:29985"/>
        <dbReference type="ChEBI" id="CHEBI:33019"/>
        <dbReference type="ChEBI" id="CHEBI:58017"/>
        <dbReference type="ChEBI" id="CHEBI:58359"/>
        <dbReference type="ChEBI" id="CHEBI:58681"/>
        <dbReference type="EC" id="2.4.2.14"/>
    </reaction>
</comment>
<feature type="binding site" evidence="7 10">
    <location>
        <position position="385"/>
    </location>
    <ligand>
        <name>[4Fe-4S] cluster</name>
        <dbReference type="ChEBI" id="CHEBI:49883"/>
    </ligand>
</feature>
<dbReference type="Gene3D" id="3.60.20.10">
    <property type="entry name" value="Glutamine Phosphoribosylpyrophosphate, subunit 1, domain 1"/>
    <property type="match status" value="1"/>
</dbReference>
<dbReference type="GO" id="GO:0046872">
    <property type="term" value="F:metal ion binding"/>
    <property type="evidence" value="ECO:0007669"/>
    <property type="project" value="UniProtKB-KW"/>
</dbReference>
<dbReference type="UniPathway" id="UPA00074">
    <property type="reaction ID" value="UER00124"/>
</dbReference>
<evidence type="ECO:0000256" key="1">
    <source>
        <dbReference type="ARBA" id="ARBA00005209"/>
    </source>
</evidence>
<keyword evidence="7 10" id="KW-0411">Iron-sulfur</keyword>
<dbReference type="PANTHER" id="PTHR11907">
    <property type="entry name" value="AMIDOPHOSPHORIBOSYLTRANSFERASE"/>
    <property type="match status" value="1"/>
</dbReference>
<dbReference type="InterPro" id="IPR005854">
    <property type="entry name" value="PurF"/>
</dbReference>
<dbReference type="SUPFAM" id="SSF53271">
    <property type="entry name" value="PRTase-like"/>
    <property type="match status" value="1"/>
</dbReference>
<keyword evidence="6 7" id="KW-0315">Glutamine amidotransferase</keyword>
<dbReference type="CDD" id="cd00715">
    <property type="entry name" value="GPATase_N"/>
    <property type="match status" value="1"/>
</dbReference>
<keyword evidence="4 7" id="KW-0808">Transferase</keyword>
<protein>
    <recommendedName>
        <fullName evidence="7">Amidophosphoribosyltransferase</fullName>
        <shortName evidence="7">ATase</shortName>
        <ecNumber evidence="7">2.4.2.14</ecNumber>
    </recommendedName>
    <alternativeName>
        <fullName evidence="7">Glutamine phosphoribosylpyrophosphate amidotransferase</fullName>
        <shortName evidence="7">GPATase</shortName>
    </alternativeName>
</protein>
<dbReference type="SUPFAM" id="SSF56235">
    <property type="entry name" value="N-terminal nucleophile aminohydrolases (Ntn hydrolases)"/>
    <property type="match status" value="1"/>
</dbReference>
<comment type="cofactor">
    <cofactor evidence="7 10">
        <name>[4Fe-4S] cluster</name>
        <dbReference type="ChEBI" id="CHEBI:49883"/>
    </cofactor>
    <text evidence="7 10">Binds 1 [4Fe-4S] cluster per subunit.</text>
</comment>
<dbReference type="GO" id="GO:0051539">
    <property type="term" value="F:4 iron, 4 sulfur cluster binding"/>
    <property type="evidence" value="ECO:0007669"/>
    <property type="project" value="UniProtKB-KW"/>
</dbReference>
<evidence type="ECO:0000256" key="5">
    <source>
        <dbReference type="ARBA" id="ARBA00022755"/>
    </source>
</evidence>
<evidence type="ECO:0000256" key="7">
    <source>
        <dbReference type="HAMAP-Rule" id="MF_01931"/>
    </source>
</evidence>